<proteinExistence type="predicted"/>
<dbReference type="PANTHER" id="PTHR13384:SF19">
    <property type="entry name" value="G PATCH DOMAIN-CONTAINING PROTEIN 1"/>
    <property type="match status" value="1"/>
</dbReference>
<evidence type="ECO:0000256" key="1">
    <source>
        <dbReference type="SAM" id="MobiDB-lite"/>
    </source>
</evidence>
<feature type="domain" description="G patch" evidence="2">
    <location>
        <begin position="30"/>
        <end position="112"/>
    </location>
</feature>
<organism evidence="3 4">
    <name type="scientific">Pyrocoelia pectoralis</name>
    <dbReference type="NCBI Taxonomy" id="417401"/>
    <lineage>
        <taxon>Eukaryota</taxon>
        <taxon>Metazoa</taxon>
        <taxon>Ecdysozoa</taxon>
        <taxon>Arthropoda</taxon>
        <taxon>Hexapoda</taxon>
        <taxon>Insecta</taxon>
        <taxon>Pterygota</taxon>
        <taxon>Neoptera</taxon>
        <taxon>Endopterygota</taxon>
        <taxon>Coleoptera</taxon>
        <taxon>Polyphaga</taxon>
        <taxon>Elateriformia</taxon>
        <taxon>Elateroidea</taxon>
        <taxon>Lampyridae</taxon>
        <taxon>Lampyrinae</taxon>
        <taxon>Pyrocoelia</taxon>
    </lineage>
</organism>
<keyword evidence="4" id="KW-1185">Reference proteome</keyword>
<feature type="compositionally biased region" description="Basic and acidic residues" evidence="1">
    <location>
        <begin position="645"/>
        <end position="658"/>
    </location>
</feature>
<dbReference type="AlphaFoldDB" id="A0AAN7ZIL6"/>
<feature type="compositionally biased region" description="Basic and acidic residues" evidence="1">
    <location>
        <begin position="73"/>
        <end position="86"/>
    </location>
</feature>
<evidence type="ECO:0000259" key="2">
    <source>
        <dbReference type="Pfam" id="PF07713"/>
    </source>
</evidence>
<dbReference type="Pfam" id="PF07713">
    <property type="entry name" value="DUF1604"/>
    <property type="match status" value="1"/>
</dbReference>
<comment type="caution">
    <text evidence="3">The sequence shown here is derived from an EMBL/GenBank/DDBJ whole genome shotgun (WGS) entry which is preliminary data.</text>
</comment>
<sequence>MSDSEEEVCYYGKPLEPYDEDSFPKKRPISVEEQVAKDAQGRRRFHGAFTGGFSAGFYNTVGSLEGWTPAEFKSSRSEKAEGRVQRPSDFMDDEDIGEFGIAPQTVKATDDYAKNKKRKKQCFSDGPIPGEPVLETLLEAGNETVGYFLMKNMNRKNRVESVKSGPKIYGCAMPKDVEDQPAPIENELHQLYKDYLSKPKTNTNGLGYLGLDKIHVNLFQPAKLTVRERNNKKLSIAGQAFGVGAFEDEDDDIYVKDDMSHYDFELTAEASKEKVVHAQKLVFDLFIIAKSTSSPIQNFPPPMIPGSFSGKHNIKKSRFEPLAPEETKLPDRKEMDVAVRAKYLGENSEKTYTPSRAQSNRKVLENEKDVKEVEPSLAINNSLIFDRFVSAKQEDDITNMLEPVQRTETTHGTAEMHAAVKMKMFGPLTRVTISWQPNNLLCKRFNVPEPKSETQEKNKKRTKNLIFEYQKQMDQEVEHKPGLSLQNNVETKPETPPVSLNYEKDVEVEKQVEVEKKIEVENVVITVEDSTLQKPIDETDRVDVSKNADLFKAVFLSSSESESEVDEKEDEENERKEELTANVVLEPLVPKIKPIKEGILSNISFKKIEPLQNKDSVQEDNPNMYGPKLPVITTPVQNSVTNNHQSDDEWIEKSEVGKEKKHKKKHKKEKDKKKHKNKSKK</sequence>
<feature type="compositionally biased region" description="Polar residues" evidence="1">
    <location>
        <begin position="634"/>
        <end position="644"/>
    </location>
</feature>
<dbReference type="InterPro" id="IPR011666">
    <property type="entry name" value="DUF1604"/>
</dbReference>
<feature type="region of interest" description="Disordered" evidence="1">
    <location>
        <begin position="615"/>
        <end position="681"/>
    </location>
</feature>
<protein>
    <recommendedName>
        <fullName evidence="2">G patch domain-containing protein</fullName>
    </recommendedName>
</protein>
<name>A0AAN7ZIL6_9COLE</name>
<accession>A0AAN7ZIL6</accession>
<dbReference type="Proteomes" id="UP001329430">
    <property type="component" value="Chromosome 8"/>
</dbReference>
<gene>
    <name evidence="3" type="ORF">RI129_011244</name>
</gene>
<dbReference type="GO" id="GO:0003723">
    <property type="term" value="F:RNA binding"/>
    <property type="evidence" value="ECO:0007669"/>
    <property type="project" value="TreeGrafter"/>
</dbReference>
<dbReference type="EMBL" id="JAVRBK010000008">
    <property type="protein sequence ID" value="KAK5640433.1"/>
    <property type="molecule type" value="Genomic_DNA"/>
</dbReference>
<evidence type="ECO:0000313" key="4">
    <source>
        <dbReference type="Proteomes" id="UP001329430"/>
    </source>
</evidence>
<dbReference type="PANTHER" id="PTHR13384">
    <property type="entry name" value="G PATCH DOMAIN-CONTAINING PROTEIN 1"/>
    <property type="match status" value="1"/>
</dbReference>
<feature type="region of interest" description="Disordered" evidence="1">
    <location>
        <begin position="71"/>
        <end position="96"/>
    </location>
</feature>
<feature type="compositionally biased region" description="Basic residues" evidence="1">
    <location>
        <begin position="659"/>
        <end position="681"/>
    </location>
</feature>
<evidence type="ECO:0000313" key="3">
    <source>
        <dbReference type="EMBL" id="KAK5640433.1"/>
    </source>
</evidence>
<dbReference type="GO" id="GO:0005634">
    <property type="term" value="C:nucleus"/>
    <property type="evidence" value="ECO:0007669"/>
    <property type="project" value="TreeGrafter"/>
</dbReference>
<reference evidence="3 4" key="1">
    <citation type="journal article" date="2024" name="Insects">
        <title>An Improved Chromosome-Level Genome Assembly of the Firefly Pyrocoelia pectoralis.</title>
        <authorList>
            <person name="Fu X."/>
            <person name="Meyer-Rochow V.B."/>
            <person name="Ballantyne L."/>
            <person name="Zhu X."/>
        </authorList>
    </citation>
    <scope>NUCLEOTIDE SEQUENCE [LARGE SCALE GENOMIC DNA]</scope>
    <source>
        <strain evidence="3">XCY_ONT2</strain>
    </source>
</reference>
<dbReference type="GO" id="GO:0006397">
    <property type="term" value="P:mRNA processing"/>
    <property type="evidence" value="ECO:0007669"/>
    <property type="project" value="InterPro"/>
</dbReference>